<protein>
    <submittedName>
        <fullName evidence="1">Uncharacterized protein</fullName>
    </submittedName>
</protein>
<dbReference type="AlphaFoldDB" id="A0AAW0B9Q2"/>
<evidence type="ECO:0000313" key="2">
    <source>
        <dbReference type="Proteomes" id="UP001362999"/>
    </source>
</evidence>
<name>A0AAW0B9Q2_9AGAR</name>
<sequence length="444" mass="48164">MAMQARRTVFLPSRAKRRSTRAREAGVRGNDDAMVKDEGTKASRWGGDELQLGEKLSVGRGGRGKGGMYFNLCVGTSMRRRRVGVGAPPFGGCGVQREGEEIVWEGGGCGWKRLVRHVCDVEVVGEASSDAGSGGGEVRRAGGSGILKESGTFGDCRCLSRYASAASLRVHVLLCWENALSALGRKDEVEGKVSGGKKSEEGRRIILNSDYYHLKQGFEALTLLHFADEPYRAENIVVNPQRREKQRRGGACVEAAGGRAEDLSESQRYSFTVDAEVCQLESTNQGMTMIHRCGHARHAAIFRQHSNRFGKIQDVPWTSTQSTQHQGISTITKSGVVGARVSREAVAVGEREGRRELRRAGERGCSGVRMSAGGDGIESVDWVGEAAARAARGRGEGEREGTTVYLFIQVEYRRYRCRFTNGGGVGRGMEAVDLWVMVQGGGVV</sequence>
<evidence type="ECO:0000313" key="1">
    <source>
        <dbReference type="EMBL" id="KAK7022434.1"/>
    </source>
</evidence>
<organism evidence="1 2">
    <name type="scientific">Favolaschia claudopus</name>
    <dbReference type="NCBI Taxonomy" id="2862362"/>
    <lineage>
        <taxon>Eukaryota</taxon>
        <taxon>Fungi</taxon>
        <taxon>Dikarya</taxon>
        <taxon>Basidiomycota</taxon>
        <taxon>Agaricomycotina</taxon>
        <taxon>Agaricomycetes</taxon>
        <taxon>Agaricomycetidae</taxon>
        <taxon>Agaricales</taxon>
        <taxon>Marasmiineae</taxon>
        <taxon>Mycenaceae</taxon>
        <taxon>Favolaschia</taxon>
    </lineage>
</organism>
<accession>A0AAW0B9Q2</accession>
<dbReference type="EMBL" id="JAWWNJ010000037">
    <property type="protein sequence ID" value="KAK7022434.1"/>
    <property type="molecule type" value="Genomic_DNA"/>
</dbReference>
<comment type="caution">
    <text evidence="1">The sequence shown here is derived from an EMBL/GenBank/DDBJ whole genome shotgun (WGS) entry which is preliminary data.</text>
</comment>
<dbReference type="Proteomes" id="UP001362999">
    <property type="component" value="Unassembled WGS sequence"/>
</dbReference>
<proteinExistence type="predicted"/>
<gene>
    <name evidence="1" type="ORF">R3P38DRAFT_2780459</name>
</gene>
<keyword evidence="2" id="KW-1185">Reference proteome</keyword>
<reference evidence="1 2" key="1">
    <citation type="journal article" date="2024" name="J Genomics">
        <title>Draft genome sequencing and assembly of Favolaschia claudopus CIRM-BRFM 2984 isolated from oak limbs.</title>
        <authorList>
            <person name="Navarro D."/>
            <person name="Drula E."/>
            <person name="Chaduli D."/>
            <person name="Cazenave R."/>
            <person name="Ahrendt S."/>
            <person name="Wang J."/>
            <person name="Lipzen A."/>
            <person name="Daum C."/>
            <person name="Barry K."/>
            <person name="Grigoriev I.V."/>
            <person name="Favel A."/>
            <person name="Rosso M.N."/>
            <person name="Martin F."/>
        </authorList>
    </citation>
    <scope>NUCLEOTIDE SEQUENCE [LARGE SCALE GENOMIC DNA]</scope>
    <source>
        <strain evidence="1 2">CIRM-BRFM 2984</strain>
    </source>
</reference>